<proteinExistence type="predicted"/>
<dbReference type="GeneID" id="7831368"/>
<evidence type="ECO:0000313" key="2">
    <source>
        <dbReference type="EMBL" id="EAR87890.2"/>
    </source>
</evidence>
<dbReference type="Proteomes" id="UP000009168">
    <property type="component" value="Unassembled WGS sequence"/>
</dbReference>
<sequence>MIKNSQNLPENTNSNTHTYNPGSISQIQSYNLHHQDCNSNMNRNLLAQQYNQVQSSQNANNFIQQKYQSCQIMFNTNQNANFQNIYHNQMQCQQNNQENNNAYVYPGQQQANFPSQSYQFNQDIQNQPNQTNQNQQSQLQSQQQQWQQQVQLLPQHQLYNQHNNSQIQNNQCGGIYGLSQNSQYPQNCLQNSSQNNQYLYQQPIQYDNYSQGFQSQQPFNQTNSEQNSSYNQLNQQNNYQQDNLSQQDAHQQFQNGTQNNQENNNAYQLYQQNIQQNNCNSINISQQQSINQLQSQMKINLQSQQDIQNLCFNNQQLLQYQCQQSNNNTNNTNNKTVNKEMSFNFENQDYKQIQPQIQNFQTYQEYQSSNTNQQQQENQQYVNYQEIQNQNDLLQHEQMLQYQKINIQDNSNLKVFQSQQQMYISSQYQLICVGNQQSEESAKSNFGQKLNEQQFLNYQSQQDKSQIQTSQYPQNWDNQQAFQTESNQITQNYNQNTQISDIEQNLQQNIQIPQIYQINEEQNNQKYNIQQQDQYQDFQNICQFQTQTNKFQVISQQIQELNQQQNNEQISNTNLNFNQFQEFYEIQYGMLGKQKQIKIETKEFQQNEISFQFLSALRDFTSQNFEYSKYSQRNNNKIVQPKTLQKYAIEQYPHNDLKQKQFQNLEQENEDSFNYILDLRRGDNSFFRTAMTGFLISLFNKQYDDEEEEDYEQNQLIQQIFIKFYYTECSDITLLEKPYKGVSDLKLSMNYRNYFLNCILYLLAHKFSDYSNSYVISELLKMCYKDDAFDFSMICFGISLCNNEMLSLKNDADFCQFFDSSLGKIDHYQFEMIEIYQSALVQNLQIDIRSFKLIADQKEKQKFLITEELFIPGQKQIILNVKMIQHDNIFKLIYDKKEFQKFKYITNKHKKTYQTNQKIKKQIQVDEDDNVCFQCGQKLEFEPNMHSVLDEATNQEFQFCIEHIYQILSTKQEQIKNDIIIHYKFKLFGQVEQNILVVQYKIQSLFDSIKINKFPQLKIQCHFCKQQDKNKLIDLITSSNILQTVVCLECGSKKIVESQSFKKKHLKFKNIFNKDDNIKTVDLFKNYIRKQSEISKNCQCCQNNLSLHYKLFYFDDIYINLNICQECLQKPKIKLTNLNIEIDNSYYQQFKKNNIEEQKQDSISKLYPNEVLDQVYKVKIQAKEYELEQFKEKNKNTLENKNYDSSRNYINSQKYQNKLEQQQNQTSKIDNQKSDQKIFEQSNTSQTQINKIQGQNIIIKNEKPSINLDQQYKCENYIPNKNIQMSYQNNLQKDQNNLQSLQIQQQQQLINKDFPYSLQNKQKVQQVIQDQQFKTNQIANDNIVQQTEQSTYLSKMCLTKPLINQAYYYQQQNLKREENQITQQEISKQLNSTSEIQIVKKNIQQKNEINQSKIQGQQSHDHNQNIFCIKCKSKNNSQCQSLLIYLYDISKQYKGYYCLQCICNSFQSVQQRFAMYTKAHQLNLFYCYKCGNQFLDKTIKDQIIKCLEKQSVLEKKLCQKCYFNNFIQVYL</sequence>
<dbReference type="HOGENOM" id="CLU_438398_0_0_1"/>
<organism evidence="2 3">
    <name type="scientific">Tetrahymena thermophila (strain SB210)</name>
    <dbReference type="NCBI Taxonomy" id="312017"/>
    <lineage>
        <taxon>Eukaryota</taxon>
        <taxon>Sar</taxon>
        <taxon>Alveolata</taxon>
        <taxon>Ciliophora</taxon>
        <taxon>Intramacronucleata</taxon>
        <taxon>Oligohymenophorea</taxon>
        <taxon>Hymenostomatida</taxon>
        <taxon>Tetrahymenina</taxon>
        <taxon>Tetrahymenidae</taxon>
        <taxon>Tetrahymena</taxon>
    </lineage>
</organism>
<feature type="compositionally biased region" description="Polar residues" evidence="1">
    <location>
        <begin position="1217"/>
        <end position="1229"/>
    </location>
</feature>
<name>Q22S82_TETTS</name>
<accession>Q22S82</accession>
<dbReference type="RefSeq" id="XP_001008135.2">
    <property type="nucleotide sequence ID" value="XM_001008135.2"/>
</dbReference>
<protein>
    <submittedName>
        <fullName evidence="2">Uncharacterized protein</fullName>
    </submittedName>
</protein>
<evidence type="ECO:0000313" key="3">
    <source>
        <dbReference type="Proteomes" id="UP000009168"/>
    </source>
</evidence>
<dbReference type="EMBL" id="GG662845">
    <property type="protein sequence ID" value="EAR87890.2"/>
    <property type="molecule type" value="Genomic_DNA"/>
</dbReference>
<reference evidence="3" key="1">
    <citation type="journal article" date="2006" name="PLoS Biol.">
        <title>Macronuclear genome sequence of the ciliate Tetrahymena thermophila, a model eukaryote.</title>
        <authorList>
            <person name="Eisen J.A."/>
            <person name="Coyne R.S."/>
            <person name="Wu M."/>
            <person name="Wu D."/>
            <person name="Thiagarajan M."/>
            <person name="Wortman J.R."/>
            <person name="Badger J.H."/>
            <person name="Ren Q."/>
            <person name="Amedeo P."/>
            <person name="Jones K.M."/>
            <person name="Tallon L.J."/>
            <person name="Delcher A.L."/>
            <person name="Salzberg S.L."/>
            <person name="Silva J.C."/>
            <person name="Haas B.J."/>
            <person name="Majoros W.H."/>
            <person name="Farzad M."/>
            <person name="Carlton J.M."/>
            <person name="Smith R.K. Jr."/>
            <person name="Garg J."/>
            <person name="Pearlman R.E."/>
            <person name="Karrer K.M."/>
            <person name="Sun L."/>
            <person name="Manning G."/>
            <person name="Elde N.C."/>
            <person name="Turkewitz A.P."/>
            <person name="Asai D.J."/>
            <person name="Wilkes D.E."/>
            <person name="Wang Y."/>
            <person name="Cai H."/>
            <person name="Collins K."/>
            <person name="Stewart B.A."/>
            <person name="Lee S.R."/>
            <person name="Wilamowska K."/>
            <person name="Weinberg Z."/>
            <person name="Ruzzo W.L."/>
            <person name="Wloga D."/>
            <person name="Gaertig J."/>
            <person name="Frankel J."/>
            <person name="Tsao C.-C."/>
            <person name="Gorovsky M.A."/>
            <person name="Keeling P.J."/>
            <person name="Waller R.F."/>
            <person name="Patron N.J."/>
            <person name="Cherry J.M."/>
            <person name="Stover N.A."/>
            <person name="Krieger C.J."/>
            <person name="del Toro C."/>
            <person name="Ryder H.F."/>
            <person name="Williamson S.C."/>
            <person name="Barbeau R.A."/>
            <person name="Hamilton E.P."/>
            <person name="Orias E."/>
        </authorList>
    </citation>
    <scope>NUCLEOTIDE SEQUENCE [LARGE SCALE GENOMIC DNA]</scope>
    <source>
        <strain evidence="3">SB210</strain>
    </source>
</reference>
<feature type="region of interest" description="Disordered" evidence="1">
    <location>
        <begin position="1"/>
        <end position="23"/>
    </location>
</feature>
<dbReference type="InParanoid" id="Q22S82"/>
<keyword evidence="3" id="KW-1185">Reference proteome</keyword>
<dbReference type="KEGG" id="tet:TTHERM_00007530"/>
<feature type="region of interest" description="Disordered" evidence="1">
    <location>
        <begin position="242"/>
        <end position="261"/>
    </location>
</feature>
<feature type="region of interest" description="Disordered" evidence="1">
    <location>
        <begin position="1217"/>
        <end position="1236"/>
    </location>
</feature>
<evidence type="ECO:0000256" key="1">
    <source>
        <dbReference type="SAM" id="MobiDB-lite"/>
    </source>
</evidence>
<gene>
    <name evidence="2" type="ORF">TTHERM_00007530</name>
</gene>